<proteinExistence type="predicted"/>
<gene>
    <name evidence="2" type="ORF">K469DRAFT_38436</name>
</gene>
<feature type="compositionally biased region" description="Basic residues" evidence="1">
    <location>
        <begin position="194"/>
        <end position="203"/>
    </location>
</feature>
<accession>A0A6A6D967</accession>
<organism evidence="2 3">
    <name type="scientific">Zopfia rhizophila CBS 207.26</name>
    <dbReference type="NCBI Taxonomy" id="1314779"/>
    <lineage>
        <taxon>Eukaryota</taxon>
        <taxon>Fungi</taxon>
        <taxon>Dikarya</taxon>
        <taxon>Ascomycota</taxon>
        <taxon>Pezizomycotina</taxon>
        <taxon>Dothideomycetes</taxon>
        <taxon>Dothideomycetes incertae sedis</taxon>
        <taxon>Zopfiaceae</taxon>
        <taxon>Zopfia</taxon>
    </lineage>
</organism>
<feature type="compositionally biased region" description="Basic and acidic residues" evidence="1">
    <location>
        <begin position="92"/>
        <end position="102"/>
    </location>
</feature>
<feature type="compositionally biased region" description="Polar residues" evidence="1">
    <location>
        <begin position="160"/>
        <end position="182"/>
    </location>
</feature>
<dbReference type="EMBL" id="ML994716">
    <property type="protein sequence ID" value="KAF2176074.1"/>
    <property type="molecule type" value="Genomic_DNA"/>
</dbReference>
<protein>
    <submittedName>
        <fullName evidence="2">Uncharacterized protein</fullName>
    </submittedName>
</protein>
<feature type="region of interest" description="Disordered" evidence="1">
    <location>
        <begin position="92"/>
        <end position="203"/>
    </location>
</feature>
<feature type="compositionally biased region" description="Polar residues" evidence="1">
    <location>
        <begin position="133"/>
        <end position="151"/>
    </location>
</feature>
<keyword evidence="3" id="KW-1185">Reference proteome</keyword>
<evidence type="ECO:0000256" key="1">
    <source>
        <dbReference type="SAM" id="MobiDB-lite"/>
    </source>
</evidence>
<dbReference type="Proteomes" id="UP000800200">
    <property type="component" value="Unassembled WGS sequence"/>
</dbReference>
<reference evidence="2" key="1">
    <citation type="journal article" date="2020" name="Stud. Mycol.">
        <title>101 Dothideomycetes genomes: a test case for predicting lifestyles and emergence of pathogens.</title>
        <authorList>
            <person name="Haridas S."/>
            <person name="Albert R."/>
            <person name="Binder M."/>
            <person name="Bloem J."/>
            <person name="Labutti K."/>
            <person name="Salamov A."/>
            <person name="Andreopoulos B."/>
            <person name="Baker S."/>
            <person name="Barry K."/>
            <person name="Bills G."/>
            <person name="Bluhm B."/>
            <person name="Cannon C."/>
            <person name="Castanera R."/>
            <person name="Culley D."/>
            <person name="Daum C."/>
            <person name="Ezra D."/>
            <person name="Gonzalez J."/>
            <person name="Henrissat B."/>
            <person name="Kuo A."/>
            <person name="Liang C."/>
            <person name="Lipzen A."/>
            <person name="Lutzoni F."/>
            <person name="Magnuson J."/>
            <person name="Mondo S."/>
            <person name="Nolan M."/>
            <person name="Ohm R."/>
            <person name="Pangilinan J."/>
            <person name="Park H.-J."/>
            <person name="Ramirez L."/>
            <person name="Alfaro M."/>
            <person name="Sun H."/>
            <person name="Tritt A."/>
            <person name="Yoshinaga Y."/>
            <person name="Zwiers L.-H."/>
            <person name="Turgeon B."/>
            <person name="Goodwin S."/>
            <person name="Spatafora J."/>
            <person name="Crous P."/>
            <person name="Grigoriev I."/>
        </authorList>
    </citation>
    <scope>NUCLEOTIDE SEQUENCE</scope>
    <source>
        <strain evidence="2">CBS 207.26</strain>
    </source>
</reference>
<dbReference type="AlphaFoldDB" id="A0A6A6D967"/>
<sequence length="203" mass="22547">MAVGPGGRWMVKKCRRCFDCATRGLGSGWSGAAEYFPVAKPMLGVLSKLPRITPASQLQLGCQSYGYEDSLHGNRATPDVCLLGLVKRQHEGKNVHKEDARHPARHPNKSSKSHLRSIQSYFESCTRHRKHISSPSSNRYGNTTPTPSPDSYCSGRSWIAQASSQTQPRLGTRGNTDPYNRSTTKRETNEAKTSAHRNLFHHS</sequence>
<name>A0A6A6D967_9PEZI</name>
<evidence type="ECO:0000313" key="3">
    <source>
        <dbReference type="Proteomes" id="UP000800200"/>
    </source>
</evidence>
<evidence type="ECO:0000313" key="2">
    <source>
        <dbReference type="EMBL" id="KAF2176074.1"/>
    </source>
</evidence>
<feature type="compositionally biased region" description="Basic residues" evidence="1">
    <location>
        <begin position="103"/>
        <end position="115"/>
    </location>
</feature>